<dbReference type="AlphaFoldDB" id="A0A9D1S6V6"/>
<evidence type="ECO:0000256" key="5">
    <source>
        <dbReference type="ARBA" id="ARBA00022989"/>
    </source>
</evidence>
<gene>
    <name evidence="9" type="ORF">IAB04_06790</name>
</gene>
<evidence type="ECO:0000256" key="2">
    <source>
        <dbReference type="ARBA" id="ARBA00022448"/>
    </source>
</evidence>
<dbReference type="Proteomes" id="UP000824111">
    <property type="component" value="Unassembled WGS sequence"/>
</dbReference>
<sequence>MKKSKGYRVFQFFNVLIMLLLVIATVYPFLYVLSQSFSAEQYILSGQVRFLPKGFNTNAYRLVFEQSTFFRGYFNTIYYTVVFVLLALFMTTLTAYPLSKKNLPGRGFFVKLVMFTMFFGGGMIPNFLLIKTLGLYNTVWAVTLPGAIGAWNVMVMMTFFAGLPEALEDAAAVDGLGQIGILIRIVLPLSKPIIATLVLFFAVFQWNEWFSPLIYFNQNDKYPITLFLRNILMSAQQLSTSSSSTAMLLENQQMRPAESLKAASIIMVTLPILLVYPFVQKHFVQGVMIGSVKG</sequence>
<dbReference type="InterPro" id="IPR035906">
    <property type="entry name" value="MetI-like_sf"/>
</dbReference>
<comment type="similarity">
    <text evidence="7">Belongs to the binding-protein-dependent transport system permease family.</text>
</comment>
<protein>
    <submittedName>
        <fullName evidence="9">Carbohydrate ABC transporter permease</fullName>
    </submittedName>
</protein>
<feature type="transmembrane region" description="Helical" evidence="7">
    <location>
        <begin position="260"/>
        <end position="279"/>
    </location>
</feature>
<reference evidence="9" key="2">
    <citation type="journal article" date="2021" name="PeerJ">
        <title>Extensive microbial diversity within the chicken gut microbiome revealed by metagenomics and culture.</title>
        <authorList>
            <person name="Gilroy R."/>
            <person name="Ravi A."/>
            <person name="Getino M."/>
            <person name="Pursley I."/>
            <person name="Horton D.L."/>
            <person name="Alikhan N.F."/>
            <person name="Baker D."/>
            <person name="Gharbi K."/>
            <person name="Hall N."/>
            <person name="Watson M."/>
            <person name="Adriaenssens E.M."/>
            <person name="Foster-Nyarko E."/>
            <person name="Jarju S."/>
            <person name="Secka A."/>
            <person name="Antonio M."/>
            <person name="Oren A."/>
            <person name="Chaudhuri R.R."/>
            <person name="La Ragione R."/>
            <person name="Hildebrand F."/>
            <person name="Pallen M.J."/>
        </authorList>
    </citation>
    <scope>NUCLEOTIDE SEQUENCE</scope>
    <source>
        <strain evidence="9">ChiSjej4B22-9803</strain>
    </source>
</reference>
<feature type="transmembrane region" description="Helical" evidence="7">
    <location>
        <begin position="77"/>
        <end position="96"/>
    </location>
</feature>
<keyword evidence="3" id="KW-1003">Cell membrane</keyword>
<evidence type="ECO:0000259" key="8">
    <source>
        <dbReference type="PROSITE" id="PS50928"/>
    </source>
</evidence>
<evidence type="ECO:0000256" key="4">
    <source>
        <dbReference type="ARBA" id="ARBA00022692"/>
    </source>
</evidence>
<dbReference type="Pfam" id="PF00528">
    <property type="entry name" value="BPD_transp_1"/>
    <property type="match status" value="1"/>
</dbReference>
<dbReference type="PANTHER" id="PTHR43744:SF9">
    <property type="entry name" value="POLYGALACTURONAN_RHAMNOGALACTURONAN TRANSPORT SYSTEM PERMEASE PROTEIN YTCP"/>
    <property type="match status" value="1"/>
</dbReference>
<feature type="domain" description="ABC transmembrane type-1" evidence="8">
    <location>
        <begin position="73"/>
        <end position="278"/>
    </location>
</feature>
<feature type="transmembrane region" description="Helical" evidence="7">
    <location>
        <begin position="12"/>
        <end position="33"/>
    </location>
</feature>
<dbReference type="Gene3D" id="1.10.3720.10">
    <property type="entry name" value="MetI-like"/>
    <property type="match status" value="1"/>
</dbReference>
<keyword evidence="2 7" id="KW-0813">Transport</keyword>
<dbReference type="SUPFAM" id="SSF161098">
    <property type="entry name" value="MetI-like"/>
    <property type="match status" value="1"/>
</dbReference>
<organism evidence="9 10">
    <name type="scientific">Candidatus Avimonoglobus intestinipullorum</name>
    <dbReference type="NCBI Taxonomy" id="2840699"/>
    <lineage>
        <taxon>Bacteria</taxon>
        <taxon>Bacillati</taxon>
        <taxon>Bacillota</taxon>
        <taxon>Clostridia</taxon>
        <taxon>Eubacteriales</taxon>
        <taxon>Candidatus Avimonoglobus</taxon>
    </lineage>
</organism>
<keyword evidence="4 7" id="KW-0812">Transmembrane</keyword>
<feature type="transmembrane region" description="Helical" evidence="7">
    <location>
        <begin position="140"/>
        <end position="160"/>
    </location>
</feature>
<comment type="caution">
    <text evidence="9">The sequence shown here is derived from an EMBL/GenBank/DDBJ whole genome shotgun (WGS) entry which is preliminary data.</text>
</comment>
<evidence type="ECO:0000313" key="10">
    <source>
        <dbReference type="Proteomes" id="UP000824111"/>
    </source>
</evidence>
<evidence type="ECO:0000256" key="1">
    <source>
        <dbReference type="ARBA" id="ARBA00004651"/>
    </source>
</evidence>
<dbReference type="InterPro" id="IPR000515">
    <property type="entry name" value="MetI-like"/>
</dbReference>
<evidence type="ECO:0000256" key="7">
    <source>
        <dbReference type="RuleBase" id="RU363032"/>
    </source>
</evidence>
<proteinExistence type="inferred from homology"/>
<dbReference type="GO" id="GO:0005886">
    <property type="term" value="C:plasma membrane"/>
    <property type="evidence" value="ECO:0007669"/>
    <property type="project" value="UniProtKB-SubCell"/>
</dbReference>
<comment type="subcellular location">
    <subcellularLocation>
        <location evidence="1 7">Cell membrane</location>
        <topology evidence="1 7">Multi-pass membrane protein</topology>
    </subcellularLocation>
</comment>
<dbReference type="PROSITE" id="PS50928">
    <property type="entry name" value="ABC_TM1"/>
    <property type="match status" value="1"/>
</dbReference>
<dbReference type="GO" id="GO:0055085">
    <property type="term" value="P:transmembrane transport"/>
    <property type="evidence" value="ECO:0007669"/>
    <property type="project" value="InterPro"/>
</dbReference>
<feature type="transmembrane region" description="Helical" evidence="7">
    <location>
        <begin position="181"/>
        <end position="206"/>
    </location>
</feature>
<keyword evidence="5 7" id="KW-1133">Transmembrane helix</keyword>
<evidence type="ECO:0000256" key="3">
    <source>
        <dbReference type="ARBA" id="ARBA00022475"/>
    </source>
</evidence>
<dbReference type="EMBL" id="DVND01000173">
    <property type="protein sequence ID" value="HIU49055.1"/>
    <property type="molecule type" value="Genomic_DNA"/>
</dbReference>
<dbReference type="PANTHER" id="PTHR43744">
    <property type="entry name" value="ABC TRANSPORTER PERMEASE PROTEIN MG189-RELATED-RELATED"/>
    <property type="match status" value="1"/>
</dbReference>
<keyword evidence="6 7" id="KW-0472">Membrane</keyword>
<name>A0A9D1S6V6_9FIRM</name>
<feature type="transmembrane region" description="Helical" evidence="7">
    <location>
        <begin position="108"/>
        <end position="128"/>
    </location>
</feature>
<evidence type="ECO:0000313" key="9">
    <source>
        <dbReference type="EMBL" id="HIU49055.1"/>
    </source>
</evidence>
<evidence type="ECO:0000256" key="6">
    <source>
        <dbReference type="ARBA" id="ARBA00023136"/>
    </source>
</evidence>
<dbReference type="CDD" id="cd06261">
    <property type="entry name" value="TM_PBP2"/>
    <property type="match status" value="1"/>
</dbReference>
<accession>A0A9D1S6V6</accession>
<reference evidence="9" key="1">
    <citation type="submission" date="2020-10" db="EMBL/GenBank/DDBJ databases">
        <authorList>
            <person name="Gilroy R."/>
        </authorList>
    </citation>
    <scope>NUCLEOTIDE SEQUENCE</scope>
    <source>
        <strain evidence="9">ChiSjej4B22-9803</strain>
    </source>
</reference>